<dbReference type="PANTHER" id="PTHR43404:SF2">
    <property type="entry name" value="LIPOPOLYSACCHARIDE CHOLINEPHOSPHOTRANSFERASE LICD"/>
    <property type="match status" value="1"/>
</dbReference>
<dbReference type="PANTHER" id="PTHR43404">
    <property type="entry name" value="LIPOPOLYSACCHARIDE CHOLINEPHOSPHOTRANSFERASE LICD"/>
    <property type="match status" value="1"/>
</dbReference>
<keyword evidence="2" id="KW-0808">Transferase</keyword>
<dbReference type="EMBL" id="FRBD01000001">
    <property type="protein sequence ID" value="SHK29798.1"/>
    <property type="molecule type" value="Genomic_DNA"/>
</dbReference>
<dbReference type="InterPro" id="IPR007074">
    <property type="entry name" value="LicD/FKTN/FKRP_NTP_transf"/>
</dbReference>
<evidence type="ECO:0000259" key="1">
    <source>
        <dbReference type="Pfam" id="PF04991"/>
    </source>
</evidence>
<dbReference type="OrthoDB" id="9786100at2"/>
<accession>A0A1M6RBS4</accession>
<reference evidence="2 3" key="1">
    <citation type="submission" date="2016-11" db="EMBL/GenBank/DDBJ databases">
        <authorList>
            <person name="Jaros S."/>
            <person name="Januszkiewicz K."/>
            <person name="Wedrychowicz H."/>
        </authorList>
    </citation>
    <scope>NUCLEOTIDE SEQUENCE [LARGE SCALE GENOMIC DNA]</scope>
    <source>
        <strain evidence="2 3">KHT3</strain>
    </source>
</reference>
<dbReference type="Proteomes" id="UP000184130">
    <property type="component" value="Unassembled WGS sequence"/>
</dbReference>
<evidence type="ECO:0000313" key="2">
    <source>
        <dbReference type="EMBL" id="SHK29798.1"/>
    </source>
</evidence>
<dbReference type="GO" id="GO:0016740">
    <property type="term" value="F:transferase activity"/>
    <property type="evidence" value="ECO:0007669"/>
    <property type="project" value="UniProtKB-KW"/>
</dbReference>
<proteinExistence type="predicted"/>
<organism evidence="2 3">
    <name type="scientific">Xylanibacter ruminicola</name>
    <name type="common">Prevotella ruminicola</name>
    <dbReference type="NCBI Taxonomy" id="839"/>
    <lineage>
        <taxon>Bacteria</taxon>
        <taxon>Pseudomonadati</taxon>
        <taxon>Bacteroidota</taxon>
        <taxon>Bacteroidia</taxon>
        <taxon>Bacteroidales</taxon>
        <taxon>Prevotellaceae</taxon>
        <taxon>Xylanibacter</taxon>
    </lineage>
</organism>
<dbReference type="InterPro" id="IPR052942">
    <property type="entry name" value="LPS_cholinephosphotransferase"/>
</dbReference>
<protein>
    <submittedName>
        <fullName evidence="2">Lipopolysaccharide cholinephosphotransferase</fullName>
    </submittedName>
</protein>
<feature type="domain" description="LicD/FKTN/FKRP nucleotidyltransferase" evidence="1">
    <location>
        <begin position="48"/>
        <end position="276"/>
    </location>
</feature>
<name>A0A1M6RBS4_XYLRU</name>
<sequence>MDIREKLKLHFDDEFFNEETRCDYKISSKTKRIWAVELDLLNELIRVCQKHDIKMCVSCGTLLGAIRHKGMIPWDDDLDVSLTRTEYEKLCAVAPQEFKHQYFFQNVYTDPQYLFGYSRLRNSLTTGLILDNNSINYNNGIYIDVFVMDGYVDDLSLLKKQQRRMDCLRALGNIYKNNLNPKHPVKAAVKKMLAPILKYTLFKFLTFDKIVDMYIKNQQRYNHLTDRVGIIDGPLYGVRKNWCMKEDLEKIIYVPFENIEVPVPANYDDMLRHAYGNYMEFPPVEKRGVWHEGVIEFDPDIPYKEYIRQSNSDNHHYVGSKANTAIVK</sequence>
<dbReference type="Pfam" id="PF04991">
    <property type="entry name" value="LicD"/>
    <property type="match status" value="1"/>
</dbReference>
<evidence type="ECO:0000313" key="3">
    <source>
        <dbReference type="Proteomes" id="UP000184130"/>
    </source>
</evidence>
<gene>
    <name evidence="2" type="ORF">SAMN05216463_101178</name>
</gene>
<dbReference type="GO" id="GO:0009100">
    <property type="term" value="P:glycoprotein metabolic process"/>
    <property type="evidence" value="ECO:0007669"/>
    <property type="project" value="UniProtKB-ARBA"/>
</dbReference>
<dbReference type="AlphaFoldDB" id="A0A1M6RBS4"/>
<dbReference type="RefSeq" id="WP_073203865.1">
    <property type="nucleotide sequence ID" value="NZ_FRBD01000001.1"/>
</dbReference>